<dbReference type="OMA" id="IASHNLY"/>
<dbReference type="AlphaFoldDB" id="M7STE6"/>
<keyword evidence="3" id="KW-0732">Signal</keyword>
<feature type="transmembrane region" description="Helical" evidence="2">
    <location>
        <begin position="67"/>
        <end position="87"/>
    </location>
</feature>
<evidence type="ECO:0000256" key="1">
    <source>
        <dbReference type="SAM" id="MobiDB-lite"/>
    </source>
</evidence>
<proteinExistence type="predicted"/>
<dbReference type="HOGENOM" id="CLU_065434_0_0_1"/>
<feature type="chain" id="PRO_5004084957" description="Integral membrane protein" evidence="3">
    <location>
        <begin position="19"/>
        <end position="209"/>
    </location>
</feature>
<evidence type="ECO:0008006" key="6">
    <source>
        <dbReference type="Google" id="ProtNLM"/>
    </source>
</evidence>
<feature type="transmembrane region" description="Helical" evidence="2">
    <location>
        <begin position="94"/>
        <end position="113"/>
    </location>
</feature>
<feature type="region of interest" description="Disordered" evidence="1">
    <location>
        <begin position="153"/>
        <end position="190"/>
    </location>
</feature>
<name>M7STE6_EUTLA</name>
<keyword evidence="5" id="KW-1185">Reference proteome</keyword>
<dbReference type="EMBL" id="KB706014">
    <property type="protein sequence ID" value="EMR69794.1"/>
    <property type="molecule type" value="Genomic_DNA"/>
</dbReference>
<keyword evidence="2" id="KW-0472">Membrane</keyword>
<evidence type="ECO:0000256" key="3">
    <source>
        <dbReference type="SAM" id="SignalP"/>
    </source>
</evidence>
<gene>
    <name evidence="4" type="ORF">UCREL1_3182</name>
</gene>
<dbReference type="Proteomes" id="UP000012174">
    <property type="component" value="Unassembled WGS sequence"/>
</dbReference>
<evidence type="ECO:0000313" key="4">
    <source>
        <dbReference type="EMBL" id="EMR69794.1"/>
    </source>
</evidence>
<evidence type="ECO:0000256" key="2">
    <source>
        <dbReference type="SAM" id="Phobius"/>
    </source>
</evidence>
<accession>M7STE6</accession>
<feature type="signal peptide" evidence="3">
    <location>
        <begin position="1"/>
        <end position="18"/>
    </location>
</feature>
<dbReference type="OrthoDB" id="5352400at2759"/>
<keyword evidence="2" id="KW-0812">Transmembrane</keyword>
<sequence length="209" mass="23576">MFFELLATVAVLVFFGIAQPNLYRTQLWQAGDDLNFNSSPNVILYAYANYQPIPKIPFVWSQALTNFNVAISIISLFVLLTKCICFIMHIWYPLLALFVNICLTAFYATSIYGQAGPDYLDPDKPSKVACSIILINLGLTIWALVPTQADRTSVSEDSDSDSSPTQLKGKENWEMHGIPPTPRTANVPYTPRTMAFNTLERKLPLRQYR</sequence>
<evidence type="ECO:0000313" key="5">
    <source>
        <dbReference type="Proteomes" id="UP000012174"/>
    </source>
</evidence>
<feature type="transmembrane region" description="Helical" evidence="2">
    <location>
        <begin position="125"/>
        <end position="145"/>
    </location>
</feature>
<dbReference type="eggNOG" id="ENOG502SI2P">
    <property type="taxonomic scope" value="Eukaryota"/>
</dbReference>
<reference evidence="5" key="1">
    <citation type="journal article" date="2013" name="Genome Announc.">
        <title>Draft genome sequence of the grapevine dieback fungus Eutypa lata UCR-EL1.</title>
        <authorList>
            <person name="Blanco-Ulate B."/>
            <person name="Rolshausen P.E."/>
            <person name="Cantu D."/>
        </authorList>
    </citation>
    <scope>NUCLEOTIDE SEQUENCE [LARGE SCALE GENOMIC DNA]</scope>
    <source>
        <strain evidence="5">UCR-EL1</strain>
    </source>
</reference>
<dbReference type="KEGG" id="ela:UCREL1_3182"/>
<dbReference type="STRING" id="1287681.M7STE6"/>
<protein>
    <recommendedName>
        <fullName evidence="6">Integral membrane protein</fullName>
    </recommendedName>
</protein>
<organism evidence="4 5">
    <name type="scientific">Eutypa lata (strain UCR-EL1)</name>
    <name type="common">Grapevine dieback disease fungus</name>
    <name type="synonym">Eutypa armeniacae</name>
    <dbReference type="NCBI Taxonomy" id="1287681"/>
    <lineage>
        <taxon>Eukaryota</taxon>
        <taxon>Fungi</taxon>
        <taxon>Dikarya</taxon>
        <taxon>Ascomycota</taxon>
        <taxon>Pezizomycotina</taxon>
        <taxon>Sordariomycetes</taxon>
        <taxon>Xylariomycetidae</taxon>
        <taxon>Xylariales</taxon>
        <taxon>Diatrypaceae</taxon>
        <taxon>Eutypa</taxon>
    </lineage>
</organism>
<keyword evidence="2" id="KW-1133">Transmembrane helix</keyword>